<evidence type="ECO:0000256" key="4">
    <source>
        <dbReference type="ARBA" id="ARBA00012180"/>
    </source>
</evidence>
<sequence>MVIAVYAVKQGRVPGLYTTWEDCKRQVDGFSHCDFQKFPSLAEAEAWMRTAALAGKKQTTALPPTQVAMPAERPHTGGMRAYIGAAYQKSPHPELGVWPARASYSVYYGTTAKLENLYGRIRDDALTKQRALLIAILKAIAACPTHTALEVCTDSGYAFACLMVHAKKWQSNKWRNAKHKPVVNGDLVRACLNLAKDRKVVLTVKAIERKTHNIGLDAAAYLAHRGLWQESSELEAGWVQLGSSMVSSFTESNFGYRSASSQSDVHSDGVSTVHGDRAAFSF</sequence>
<dbReference type="FunFam" id="3.40.970.10:FF:000001">
    <property type="entry name" value="Ribonuclease H1"/>
    <property type="match status" value="1"/>
</dbReference>
<keyword evidence="6" id="KW-0479">Metal-binding</keyword>
<comment type="caution">
    <text evidence="11">The sequence shown here is derived from an EMBL/GenBank/DDBJ whole genome shotgun (WGS) entry which is preliminary data.</text>
</comment>
<dbReference type="EMBL" id="MCFI01000003">
    <property type="protein sequence ID" value="ORY86122.1"/>
    <property type="molecule type" value="Genomic_DNA"/>
</dbReference>
<dbReference type="OrthoDB" id="407198at2759"/>
<dbReference type="STRING" id="56484.A0A1Y2FQ44"/>
<protein>
    <recommendedName>
        <fullName evidence="4">ribonuclease H</fullName>
        <ecNumber evidence="4">3.1.26.4</ecNumber>
    </recommendedName>
</protein>
<dbReference type="RefSeq" id="XP_040727304.1">
    <property type="nucleotide sequence ID" value="XM_040870931.1"/>
</dbReference>
<keyword evidence="9" id="KW-0460">Magnesium</keyword>
<comment type="cofactor">
    <cofactor evidence="2">
        <name>Mg(2+)</name>
        <dbReference type="ChEBI" id="CHEBI:18420"/>
    </cofactor>
</comment>
<dbReference type="InterPro" id="IPR012337">
    <property type="entry name" value="RNaseH-like_sf"/>
</dbReference>
<evidence type="ECO:0000256" key="1">
    <source>
        <dbReference type="ARBA" id="ARBA00000077"/>
    </source>
</evidence>
<evidence type="ECO:0000256" key="7">
    <source>
        <dbReference type="ARBA" id="ARBA00022759"/>
    </source>
</evidence>
<evidence type="ECO:0000256" key="8">
    <source>
        <dbReference type="ARBA" id="ARBA00022801"/>
    </source>
</evidence>
<evidence type="ECO:0000256" key="9">
    <source>
        <dbReference type="ARBA" id="ARBA00022842"/>
    </source>
</evidence>
<comment type="similarity">
    <text evidence="3">Belongs to the RNase H family.</text>
</comment>
<keyword evidence="8" id="KW-0378">Hydrolase</keyword>
<dbReference type="InterPro" id="IPR011320">
    <property type="entry name" value="RNase_H1_N"/>
</dbReference>
<dbReference type="AlphaFoldDB" id="A0A1Y2FQ44"/>
<evidence type="ECO:0000256" key="6">
    <source>
        <dbReference type="ARBA" id="ARBA00022723"/>
    </source>
</evidence>
<dbReference type="SUPFAM" id="SSF53098">
    <property type="entry name" value="Ribonuclease H-like"/>
    <property type="match status" value="1"/>
</dbReference>
<dbReference type="Gene3D" id="3.30.420.10">
    <property type="entry name" value="Ribonuclease H-like superfamily/Ribonuclease H"/>
    <property type="match status" value="1"/>
</dbReference>
<reference evidence="11 12" key="1">
    <citation type="submission" date="2016-07" db="EMBL/GenBank/DDBJ databases">
        <title>Pervasive Adenine N6-methylation of Active Genes in Fungi.</title>
        <authorList>
            <consortium name="DOE Joint Genome Institute"/>
            <person name="Mondo S.J."/>
            <person name="Dannebaum R.O."/>
            <person name="Kuo R.C."/>
            <person name="Labutti K."/>
            <person name="Haridas S."/>
            <person name="Kuo A."/>
            <person name="Salamov A."/>
            <person name="Ahrendt S.R."/>
            <person name="Lipzen A."/>
            <person name="Sullivan W."/>
            <person name="Andreopoulos W.B."/>
            <person name="Clum A."/>
            <person name="Lindquist E."/>
            <person name="Daum C."/>
            <person name="Ramamoorthy G.K."/>
            <person name="Gryganskyi A."/>
            <person name="Culley D."/>
            <person name="Magnuson J.K."/>
            <person name="James T.Y."/>
            <person name="O'Malley M.A."/>
            <person name="Stajich J.E."/>
            <person name="Spatafora J.W."/>
            <person name="Visel A."/>
            <person name="Grigoriev I.V."/>
        </authorList>
    </citation>
    <scope>NUCLEOTIDE SEQUENCE [LARGE SCALE GENOMIC DNA]</scope>
    <source>
        <strain evidence="11 12">12-1054</strain>
    </source>
</reference>
<dbReference type="PANTHER" id="PTHR10642:SF26">
    <property type="entry name" value="RIBONUCLEASE H1"/>
    <property type="match status" value="1"/>
</dbReference>
<evidence type="ECO:0000256" key="5">
    <source>
        <dbReference type="ARBA" id="ARBA00022722"/>
    </source>
</evidence>
<dbReference type="InterPro" id="IPR050092">
    <property type="entry name" value="RNase_H"/>
</dbReference>
<feature type="domain" description="RNase H type-1" evidence="10">
    <location>
        <begin position="92"/>
        <end position="228"/>
    </location>
</feature>
<keyword evidence="5" id="KW-0540">Nuclease</keyword>
<dbReference type="PROSITE" id="PS50879">
    <property type="entry name" value="RNASE_H_1"/>
    <property type="match status" value="1"/>
</dbReference>
<dbReference type="InterPro" id="IPR037056">
    <property type="entry name" value="RNase_H1_N_sf"/>
</dbReference>
<dbReference type="Proteomes" id="UP000193685">
    <property type="component" value="Unassembled WGS sequence"/>
</dbReference>
<dbReference type="Pfam" id="PF01693">
    <property type="entry name" value="Cauli_VI"/>
    <property type="match status" value="1"/>
</dbReference>
<dbReference type="GO" id="GO:0046872">
    <property type="term" value="F:metal ion binding"/>
    <property type="evidence" value="ECO:0007669"/>
    <property type="project" value="UniProtKB-KW"/>
</dbReference>
<dbReference type="Pfam" id="PF00075">
    <property type="entry name" value="RNase_H"/>
    <property type="match status" value="1"/>
</dbReference>
<dbReference type="OMA" id="NSMTNWI"/>
<comment type="catalytic activity">
    <reaction evidence="1">
        <text>Endonucleolytic cleavage to 5'-phosphomonoester.</text>
        <dbReference type="EC" id="3.1.26.4"/>
    </reaction>
</comment>
<proteinExistence type="inferred from homology"/>
<dbReference type="GO" id="GO:0003676">
    <property type="term" value="F:nucleic acid binding"/>
    <property type="evidence" value="ECO:0007669"/>
    <property type="project" value="InterPro"/>
</dbReference>
<dbReference type="InterPro" id="IPR002156">
    <property type="entry name" value="RNaseH_domain"/>
</dbReference>
<dbReference type="EC" id="3.1.26.4" evidence="4"/>
<evidence type="ECO:0000259" key="10">
    <source>
        <dbReference type="PROSITE" id="PS50879"/>
    </source>
</evidence>
<organism evidence="11 12">
    <name type="scientific">Protomyces lactucae-debilis</name>
    <dbReference type="NCBI Taxonomy" id="2754530"/>
    <lineage>
        <taxon>Eukaryota</taxon>
        <taxon>Fungi</taxon>
        <taxon>Dikarya</taxon>
        <taxon>Ascomycota</taxon>
        <taxon>Taphrinomycotina</taxon>
        <taxon>Taphrinomycetes</taxon>
        <taxon>Taphrinales</taxon>
        <taxon>Protomycetaceae</taxon>
        <taxon>Protomyces</taxon>
    </lineage>
</organism>
<accession>A0A1Y2FQ44</accession>
<dbReference type="PANTHER" id="PTHR10642">
    <property type="entry name" value="RIBONUCLEASE H1"/>
    <property type="match status" value="1"/>
</dbReference>
<keyword evidence="12" id="KW-1185">Reference proteome</keyword>
<dbReference type="GO" id="GO:0004523">
    <property type="term" value="F:RNA-DNA hybrid ribonuclease activity"/>
    <property type="evidence" value="ECO:0007669"/>
    <property type="project" value="UniProtKB-EC"/>
</dbReference>
<dbReference type="InterPro" id="IPR009027">
    <property type="entry name" value="Ribosomal_bL9/RNase_H1_N"/>
</dbReference>
<name>A0A1Y2FQ44_PROLT</name>
<keyword evidence="7" id="KW-0255">Endonuclease</keyword>
<evidence type="ECO:0000313" key="12">
    <source>
        <dbReference type="Proteomes" id="UP000193685"/>
    </source>
</evidence>
<evidence type="ECO:0000256" key="3">
    <source>
        <dbReference type="ARBA" id="ARBA00005300"/>
    </source>
</evidence>
<dbReference type="Gene3D" id="3.40.970.10">
    <property type="entry name" value="Ribonuclease H1, N-terminal domain"/>
    <property type="match status" value="1"/>
</dbReference>
<dbReference type="GeneID" id="63787530"/>
<evidence type="ECO:0000256" key="2">
    <source>
        <dbReference type="ARBA" id="ARBA00001946"/>
    </source>
</evidence>
<dbReference type="InterPro" id="IPR036397">
    <property type="entry name" value="RNaseH_sf"/>
</dbReference>
<dbReference type="SUPFAM" id="SSF55658">
    <property type="entry name" value="L9 N-domain-like"/>
    <property type="match status" value="1"/>
</dbReference>
<gene>
    <name evidence="11" type="ORF">BCR37DRAFT_390918</name>
</gene>
<evidence type="ECO:0000313" key="11">
    <source>
        <dbReference type="EMBL" id="ORY86122.1"/>
    </source>
</evidence>
<dbReference type="GO" id="GO:0043137">
    <property type="term" value="P:DNA replication, removal of RNA primer"/>
    <property type="evidence" value="ECO:0007669"/>
    <property type="project" value="TreeGrafter"/>
</dbReference>